<protein>
    <submittedName>
        <fullName evidence="5">WD domain, G-beta repeat</fullName>
    </submittedName>
</protein>
<accession>A0A8H7HK63</accession>
<dbReference type="InterPro" id="IPR036322">
    <property type="entry name" value="WD40_repeat_dom_sf"/>
</dbReference>
<feature type="repeat" description="WD" evidence="3">
    <location>
        <begin position="468"/>
        <end position="509"/>
    </location>
</feature>
<dbReference type="InterPro" id="IPR015943">
    <property type="entry name" value="WD40/YVTN_repeat-like_dom_sf"/>
</dbReference>
<feature type="domain" description="EML-like second beta-propeller" evidence="4">
    <location>
        <begin position="392"/>
        <end position="550"/>
    </location>
</feature>
<dbReference type="InterPro" id="IPR019775">
    <property type="entry name" value="WD40_repeat_CS"/>
</dbReference>
<feature type="repeat" description="WD" evidence="3">
    <location>
        <begin position="553"/>
        <end position="594"/>
    </location>
</feature>
<dbReference type="PROSITE" id="PS50082">
    <property type="entry name" value="WD_REPEATS_2"/>
    <property type="match status" value="10"/>
</dbReference>
<dbReference type="AlphaFoldDB" id="A0A8H7HK63"/>
<dbReference type="PANTHER" id="PTHR19848">
    <property type="entry name" value="WD40 REPEAT PROTEIN"/>
    <property type="match status" value="1"/>
</dbReference>
<evidence type="ECO:0000256" key="3">
    <source>
        <dbReference type="PROSITE-ProRule" id="PRU00221"/>
    </source>
</evidence>
<feature type="repeat" description="WD" evidence="3">
    <location>
        <begin position="511"/>
        <end position="552"/>
    </location>
</feature>
<feature type="repeat" description="WD" evidence="3">
    <location>
        <begin position="68"/>
        <end position="109"/>
    </location>
</feature>
<gene>
    <name evidence="5" type="ORF">RHS03_07792</name>
</gene>
<evidence type="ECO:0000313" key="5">
    <source>
        <dbReference type="EMBL" id="KAF8697199.1"/>
    </source>
</evidence>
<feature type="repeat" description="WD" evidence="3">
    <location>
        <begin position="155"/>
        <end position="189"/>
    </location>
</feature>
<dbReference type="SMART" id="SM00320">
    <property type="entry name" value="WD40"/>
    <property type="match status" value="14"/>
</dbReference>
<dbReference type="EMBL" id="JACYCD010000314">
    <property type="protein sequence ID" value="KAF8697199.1"/>
    <property type="molecule type" value="Genomic_DNA"/>
</dbReference>
<feature type="repeat" description="WD" evidence="3">
    <location>
        <begin position="246"/>
        <end position="287"/>
    </location>
</feature>
<dbReference type="OrthoDB" id="538223at2759"/>
<reference evidence="5" key="1">
    <citation type="submission" date="2020-09" db="EMBL/GenBank/DDBJ databases">
        <title>Comparative genome analyses of four rice-infecting Rhizoctonia solani isolates reveal extensive enrichment of homogalacturonan modification genes.</title>
        <authorList>
            <person name="Lee D.-Y."/>
            <person name="Jeon J."/>
            <person name="Kim K.-T."/>
            <person name="Cheong K."/>
            <person name="Song H."/>
            <person name="Choi G."/>
            <person name="Ko J."/>
            <person name="Opiyo S.O."/>
            <person name="Zuo S."/>
            <person name="Madhav S."/>
            <person name="Lee Y.-H."/>
            <person name="Wang G.-L."/>
        </authorList>
    </citation>
    <scope>NUCLEOTIDE SEQUENCE</scope>
    <source>
        <strain evidence="5">AG1-IA WGL</strain>
    </source>
</reference>
<organism evidence="5 6">
    <name type="scientific">Rhizoctonia solani</name>
    <dbReference type="NCBI Taxonomy" id="456999"/>
    <lineage>
        <taxon>Eukaryota</taxon>
        <taxon>Fungi</taxon>
        <taxon>Dikarya</taxon>
        <taxon>Basidiomycota</taxon>
        <taxon>Agaricomycotina</taxon>
        <taxon>Agaricomycetes</taxon>
        <taxon>Cantharellales</taxon>
        <taxon>Ceratobasidiaceae</taxon>
        <taxon>Rhizoctonia</taxon>
    </lineage>
</organism>
<feature type="repeat" description="WD" evidence="3">
    <location>
        <begin position="288"/>
        <end position="322"/>
    </location>
</feature>
<dbReference type="InterPro" id="IPR001680">
    <property type="entry name" value="WD40_rpt"/>
</dbReference>
<dbReference type="PROSITE" id="PS00678">
    <property type="entry name" value="WD_REPEATS_1"/>
    <property type="match status" value="6"/>
</dbReference>
<dbReference type="InterPro" id="IPR055442">
    <property type="entry name" value="Beta-prop_EML-like_2nd"/>
</dbReference>
<evidence type="ECO:0000256" key="2">
    <source>
        <dbReference type="ARBA" id="ARBA00022737"/>
    </source>
</evidence>
<comment type="caution">
    <text evidence="5">The sequence shown here is derived from an EMBL/GenBank/DDBJ whole genome shotgun (WGS) entry which is preliminary data.</text>
</comment>
<dbReference type="Pfam" id="PF00400">
    <property type="entry name" value="WD40"/>
    <property type="match status" value="9"/>
</dbReference>
<feature type="repeat" description="WD" evidence="3">
    <location>
        <begin position="112"/>
        <end position="153"/>
    </location>
</feature>
<dbReference type="PROSITE" id="PS50294">
    <property type="entry name" value="WD_REPEATS_REGION"/>
    <property type="match status" value="9"/>
</dbReference>
<proteinExistence type="predicted"/>
<feature type="repeat" description="WD" evidence="3">
    <location>
        <begin position="384"/>
        <end position="425"/>
    </location>
</feature>
<feature type="repeat" description="WD" evidence="3">
    <location>
        <begin position="202"/>
        <end position="243"/>
    </location>
</feature>
<dbReference type="CDD" id="cd00200">
    <property type="entry name" value="WD40"/>
    <property type="match status" value="2"/>
</dbReference>
<sequence>MRHYFPNTISLVESSSPLWHPCVKANSYHQAVQLLSISPNGKMVITGHLDGSVCLQDAQTGSHISGPLVGHTNPVTCITFSLDGKLAASSSYDTTIRLWDVSSKAKIASHVLAGHSGPVNSVTFHPGAALLASGLSDRTIRFWNTKSMSPIGLPYTEHSDGVTSTIFSPDGTKLVSGSSDRTIRVWSVDIVHQKLSINPLVITGHSDSITCVAVSPNGTKIVSGSIDKTVRMWDAGTGEETSCKPQTNHHMSITCVRFSPCGKLVASSSLDGGIQLYSTKTMNLATAAFRHSKSVNSIEFLPNGLYVMSGSSDMTTRMWEIDRLPSSSNCHREMAVRSLVGHTLGISCIAISNDGTRVISSAYSPESDIRMWDAQTGKLIGSPLTGHSNSVRGVAISPDNTHILSGSEDRTLKLWNTATQTTTHPYVHTSAIWCVAFSPDGTLVAFGCRGGDVYMFEAAGWKVPGTALRHSSSYAFSVAFLPDGATLASAYSDGTIALWNVATRSRSIIPLSGHIDYVRSVAFSPCGTQLASGSDDWTVQMWDVKKGDMMRELKGHTNWVTSVAFSHNGLYIASGSHDKTVRLWNAKTGELIGQPFAEHSDLVEAAAFSPNDDYLISGLDNKTISVQRINTPPGTFYWPLNPYNLSPHSHYPGWLTSNYEYLSFWLPPHYQRPGQFLSSSTENPCPQTLLDYSKFVQGDTWMGVASESIRQSMHSSS</sequence>
<keyword evidence="1 3" id="KW-0853">WD repeat</keyword>
<dbReference type="Gene3D" id="2.130.10.10">
    <property type="entry name" value="YVTN repeat-like/Quinoprotein amine dehydrogenase"/>
    <property type="match status" value="4"/>
</dbReference>
<evidence type="ECO:0000256" key="1">
    <source>
        <dbReference type="ARBA" id="ARBA00022574"/>
    </source>
</evidence>
<dbReference type="PRINTS" id="PR00320">
    <property type="entry name" value="GPROTEINBRPT"/>
</dbReference>
<dbReference type="Pfam" id="PF23414">
    <property type="entry name" value="Beta-prop_EML_2"/>
    <property type="match status" value="1"/>
</dbReference>
<name>A0A8H7HK63_9AGAM</name>
<dbReference type="InterPro" id="IPR020472">
    <property type="entry name" value="WD40_PAC1"/>
</dbReference>
<evidence type="ECO:0000259" key="4">
    <source>
        <dbReference type="Pfam" id="PF23414"/>
    </source>
</evidence>
<dbReference type="PANTHER" id="PTHR19848:SF8">
    <property type="entry name" value="F-BOX AND WD REPEAT DOMAIN CONTAINING 7"/>
    <property type="match status" value="1"/>
</dbReference>
<dbReference type="Proteomes" id="UP000602905">
    <property type="component" value="Unassembled WGS sequence"/>
</dbReference>
<evidence type="ECO:0000313" key="6">
    <source>
        <dbReference type="Proteomes" id="UP000602905"/>
    </source>
</evidence>
<dbReference type="SUPFAM" id="SSF50978">
    <property type="entry name" value="WD40 repeat-like"/>
    <property type="match status" value="2"/>
</dbReference>
<feature type="non-terminal residue" evidence="5">
    <location>
        <position position="1"/>
    </location>
</feature>
<keyword evidence="2" id="KW-0677">Repeat</keyword>